<dbReference type="SUPFAM" id="SSF46689">
    <property type="entry name" value="Homeodomain-like"/>
    <property type="match status" value="1"/>
</dbReference>
<evidence type="ECO:0000313" key="8">
    <source>
        <dbReference type="Proteomes" id="UP000281112"/>
    </source>
</evidence>
<dbReference type="Pfam" id="PF00158">
    <property type="entry name" value="Sigma54_activat"/>
    <property type="match status" value="1"/>
</dbReference>
<organism evidence="7 8">
    <name type="scientific">Vibrio viridaestus</name>
    <dbReference type="NCBI Taxonomy" id="2487322"/>
    <lineage>
        <taxon>Bacteria</taxon>
        <taxon>Pseudomonadati</taxon>
        <taxon>Pseudomonadota</taxon>
        <taxon>Gammaproteobacteria</taxon>
        <taxon>Vibrionales</taxon>
        <taxon>Vibrionaceae</taxon>
        <taxon>Vibrio</taxon>
    </lineage>
</organism>
<evidence type="ECO:0000256" key="3">
    <source>
        <dbReference type="ARBA" id="ARBA00023015"/>
    </source>
</evidence>
<dbReference type="FunFam" id="3.40.50.300:FF:000006">
    <property type="entry name" value="DNA-binding transcriptional regulator NtrC"/>
    <property type="match status" value="1"/>
</dbReference>
<dbReference type="Pfam" id="PF25601">
    <property type="entry name" value="AAA_lid_14"/>
    <property type="match status" value="1"/>
</dbReference>
<proteinExistence type="predicted"/>
<keyword evidence="8" id="KW-1185">Reference proteome</keyword>
<dbReference type="InterPro" id="IPR002078">
    <property type="entry name" value="Sigma_54_int"/>
</dbReference>
<dbReference type="Pfam" id="PF02954">
    <property type="entry name" value="HTH_8"/>
    <property type="match status" value="1"/>
</dbReference>
<dbReference type="InterPro" id="IPR025944">
    <property type="entry name" value="Sigma_54_int_dom_CS"/>
</dbReference>
<keyword evidence="4" id="KW-0238">DNA-binding</keyword>
<dbReference type="Gene3D" id="3.30.450.40">
    <property type="match status" value="1"/>
</dbReference>
<evidence type="ECO:0000256" key="4">
    <source>
        <dbReference type="ARBA" id="ARBA00023125"/>
    </source>
</evidence>
<dbReference type="Gene3D" id="1.10.10.60">
    <property type="entry name" value="Homeodomain-like"/>
    <property type="match status" value="1"/>
</dbReference>
<dbReference type="PANTHER" id="PTHR32071">
    <property type="entry name" value="TRANSCRIPTIONAL REGULATORY PROTEIN"/>
    <property type="match status" value="1"/>
</dbReference>
<protein>
    <submittedName>
        <fullName evidence="7">Sigma-54-dependent Fis family transcriptional regulator</fullName>
    </submittedName>
</protein>
<dbReference type="Proteomes" id="UP000281112">
    <property type="component" value="Unassembled WGS sequence"/>
</dbReference>
<dbReference type="InterPro" id="IPR003593">
    <property type="entry name" value="AAA+_ATPase"/>
</dbReference>
<dbReference type="GO" id="GO:0043565">
    <property type="term" value="F:sequence-specific DNA binding"/>
    <property type="evidence" value="ECO:0007669"/>
    <property type="project" value="InterPro"/>
</dbReference>
<dbReference type="PROSITE" id="PS00675">
    <property type="entry name" value="SIGMA54_INTERACT_1"/>
    <property type="match status" value="1"/>
</dbReference>
<dbReference type="InterPro" id="IPR009057">
    <property type="entry name" value="Homeodomain-like_sf"/>
</dbReference>
<name>A0A3N9U3S4_9VIBR</name>
<dbReference type="SMART" id="SM00382">
    <property type="entry name" value="AAA"/>
    <property type="match status" value="1"/>
</dbReference>
<dbReference type="PROSITE" id="PS50045">
    <property type="entry name" value="SIGMA54_INTERACT_4"/>
    <property type="match status" value="1"/>
</dbReference>
<evidence type="ECO:0000256" key="5">
    <source>
        <dbReference type="ARBA" id="ARBA00023163"/>
    </source>
</evidence>
<dbReference type="CDD" id="cd00009">
    <property type="entry name" value="AAA"/>
    <property type="match status" value="1"/>
</dbReference>
<dbReference type="EMBL" id="RJVQ01000005">
    <property type="protein sequence ID" value="RQW62676.1"/>
    <property type="molecule type" value="Genomic_DNA"/>
</dbReference>
<feature type="domain" description="Sigma-54 factor interaction" evidence="6">
    <location>
        <begin position="281"/>
        <end position="506"/>
    </location>
</feature>
<accession>A0A3N9U3S4</accession>
<dbReference type="PROSITE" id="PS00676">
    <property type="entry name" value="SIGMA54_INTERACT_2"/>
    <property type="match status" value="1"/>
</dbReference>
<dbReference type="InterPro" id="IPR058031">
    <property type="entry name" value="AAA_lid_NorR"/>
</dbReference>
<dbReference type="PROSITE" id="PS00688">
    <property type="entry name" value="SIGMA54_INTERACT_3"/>
    <property type="match status" value="1"/>
</dbReference>
<sequence length="583" mass="65717">MLLSPPSKDWLMTSWGRSHQAGLEQKTSPEHRRLELAQLSARKEKAEILIHAVEKCALPLFNQVFLHCDSRLILTDHEGVILTSWGLPRFKEKLNEIALSSGSFWTEEIKGTNAIGTALIEQRAVTIIGDEHYIHQHQFISCSASPIFDHSGQLLGILDITSEQHQHDLSTQMLVQNMVQLVENHLLNHIPSSTTRIHLALDETLLKTGWQGVVIADDDGRIIASNHIANQLLHQSSVVGLSIEMIYEDNQSHLVFEEYCLKNKRRSVSSKQPIFHESSQLHYGDQQIERAWQQAQKLINNDIPILILGETGVGKNEFVKALHQQSVRNQNPLVTVNCGAIPKDLIESELFGYEAGAFTGASSKGFKGKIRQADKGILFLDEIADMPLDAQCRLLHVLQDKTVVPVGSAQPEQIDIQVIAATHKDLPSLVEQGVFRQDLYYRLNGLVVSLPSLKDRQDKQTLIAQIHAKYRLKSQTLSPELLDALCQYSWPGNIRELDNMMKVSCLLASDEPELYLHHVPGHLVKEIHQHRSTRDVNDLQTTIEHELEKTYRETGGNISKMARLLGISRNTIYRKLKVLGIHS</sequence>
<dbReference type="SUPFAM" id="SSF52540">
    <property type="entry name" value="P-loop containing nucleoside triphosphate hydrolases"/>
    <property type="match status" value="1"/>
</dbReference>
<keyword evidence="2" id="KW-0067">ATP-binding</keyword>
<dbReference type="InterPro" id="IPR029016">
    <property type="entry name" value="GAF-like_dom_sf"/>
</dbReference>
<dbReference type="InterPro" id="IPR002197">
    <property type="entry name" value="HTH_Fis"/>
</dbReference>
<comment type="caution">
    <text evidence="7">The sequence shown here is derived from an EMBL/GenBank/DDBJ whole genome shotgun (WGS) entry which is preliminary data.</text>
</comment>
<evidence type="ECO:0000259" key="6">
    <source>
        <dbReference type="PROSITE" id="PS50045"/>
    </source>
</evidence>
<keyword evidence="3" id="KW-0805">Transcription regulation</keyword>
<dbReference type="GO" id="GO:0005524">
    <property type="term" value="F:ATP binding"/>
    <property type="evidence" value="ECO:0007669"/>
    <property type="project" value="UniProtKB-KW"/>
</dbReference>
<keyword evidence="1" id="KW-0547">Nucleotide-binding</keyword>
<evidence type="ECO:0000256" key="2">
    <source>
        <dbReference type="ARBA" id="ARBA00022840"/>
    </source>
</evidence>
<dbReference type="Gene3D" id="1.10.8.60">
    <property type="match status" value="1"/>
</dbReference>
<keyword evidence="5" id="KW-0804">Transcription</keyword>
<dbReference type="RefSeq" id="WP_124937671.1">
    <property type="nucleotide sequence ID" value="NZ_RJVQ01000005.1"/>
</dbReference>
<dbReference type="InterPro" id="IPR025662">
    <property type="entry name" value="Sigma_54_int_dom_ATP-bd_1"/>
</dbReference>
<dbReference type="AlphaFoldDB" id="A0A3N9U3S4"/>
<reference evidence="7 8" key="1">
    <citation type="submission" date="2018-11" db="EMBL/GenBank/DDBJ databases">
        <title>Vibrio LJC006 sp. nov., isolated from seawater during the bloom of the enteromorpha.</title>
        <authorList>
            <person name="Liang J."/>
        </authorList>
    </citation>
    <scope>NUCLEOTIDE SEQUENCE [LARGE SCALE GENOMIC DNA]</scope>
    <source>
        <strain evidence="7 8">LJC006</strain>
    </source>
</reference>
<dbReference type="OrthoDB" id="9804019at2"/>
<dbReference type="InterPro" id="IPR027417">
    <property type="entry name" value="P-loop_NTPase"/>
</dbReference>
<gene>
    <name evidence="7" type="ORF">EES38_13195</name>
</gene>
<dbReference type="GO" id="GO:0006355">
    <property type="term" value="P:regulation of DNA-templated transcription"/>
    <property type="evidence" value="ECO:0007669"/>
    <property type="project" value="InterPro"/>
</dbReference>
<dbReference type="PANTHER" id="PTHR32071:SF77">
    <property type="entry name" value="TRANSCRIPTIONAL REGULATORY PROTEIN"/>
    <property type="match status" value="1"/>
</dbReference>
<dbReference type="InterPro" id="IPR003018">
    <property type="entry name" value="GAF"/>
</dbReference>
<dbReference type="InterPro" id="IPR025943">
    <property type="entry name" value="Sigma_54_int_dom_ATP-bd_2"/>
</dbReference>
<dbReference type="Gene3D" id="3.40.50.300">
    <property type="entry name" value="P-loop containing nucleotide triphosphate hydrolases"/>
    <property type="match status" value="1"/>
</dbReference>
<evidence type="ECO:0000256" key="1">
    <source>
        <dbReference type="ARBA" id="ARBA00022741"/>
    </source>
</evidence>
<dbReference type="Pfam" id="PF01590">
    <property type="entry name" value="GAF"/>
    <property type="match status" value="1"/>
</dbReference>
<evidence type="ECO:0000313" key="7">
    <source>
        <dbReference type="EMBL" id="RQW62676.1"/>
    </source>
</evidence>
<dbReference type="PRINTS" id="PR01590">
    <property type="entry name" value="HTHFIS"/>
</dbReference>